<dbReference type="Proteomes" id="UP000809349">
    <property type="component" value="Unassembled WGS sequence"/>
</dbReference>
<gene>
    <name evidence="2" type="ORF">I4X03_007355</name>
</gene>
<evidence type="ECO:0000256" key="1">
    <source>
        <dbReference type="SAM" id="SignalP"/>
    </source>
</evidence>
<keyword evidence="1" id="KW-0732">Signal</keyword>
<dbReference type="Pfam" id="PF04314">
    <property type="entry name" value="PCuAC"/>
    <property type="match status" value="1"/>
</dbReference>
<dbReference type="Gene3D" id="2.60.40.1890">
    <property type="entry name" value="PCu(A)C copper chaperone"/>
    <property type="match status" value="1"/>
</dbReference>
<proteinExistence type="predicted"/>
<feature type="signal peptide" evidence="1">
    <location>
        <begin position="1"/>
        <end position="20"/>
    </location>
</feature>
<reference evidence="2 3" key="2">
    <citation type="submission" date="2021-08" db="EMBL/GenBank/DDBJ databases">
        <title>Massilia sp. R798.</title>
        <authorList>
            <person name="Baek J.H."/>
            <person name="Jung H.S."/>
            <person name="Kim K.R."/>
            <person name="Jeon C.O."/>
        </authorList>
    </citation>
    <scope>NUCLEOTIDE SEQUENCE [LARGE SCALE GENOMIC DNA]</scope>
    <source>
        <strain evidence="2 3">R798</strain>
    </source>
</reference>
<dbReference type="InterPro" id="IPR007410">
    <property type="entry name" value="LpqE-like"/>
</dbReference>
<feature type="chain" id="PRO_5045837778" evidence="1">
    <location>
        <begin position="21"/>
        <end position="154"/>
    </location>
</feature>
<protein>
    <submittedName>
        <fullName evidence="2">Copper chaperone PCu(A)C</fullName>
    </submittedName>
</protein>
<dbReference type="SUPFAM" id="SSF110087">
    <property type="entry name" value="DR1885-like metal-binding protein"/>
    <property type="match status" value="1"/>
</dbReference>
<comment type="caution">
    <text evidence="2">The sequence shown here is derived from an EMBL/GenBank/DDBJ whole genome shotgun (WGS) entry which is preliminary data.</text>
</comment>
<sequence length="154" mass="16470">MKKQLIALTAILALSSHALAQVSVTAPWIRATVPQQESTGVFMHLQSSGDGRLVGVSTPAASRSEFHQMDMRGQTMKMQQVDSIDLAAGKGVNLASGGYHIMLIGLKRQLKAGEVVPLTIIVEGKDNKRERITLKVPVKPLTFAGPGAGPSRHH</sequence>
<organism evidence="2 3">
    <name type="scientific">Massilia soli</name>
    <dbReference type="NCBI Taxonomy" id="2792854"/>
    <lineage>
        <taxon>Bacteria</taxon>
        <taxon>Pseudomonadati</taxon>
        <taxon>Pseudomonadota</taxon>
        <taxon>Betaproteobacteria</taxon>
        <taxon>Burkholderiales</taxon>
        <taxon>Oxalobacteraceae</taxon>
        <taxon>Telluria group</taxon>
        <taxon>Massilia</taxon>
    </lineage>
</organism>
<name>A0ABS7SLR8_9BURK</name>
<dbReference type="PANTHER" id="PTHR36302">
    <property type="entry name" value="BLR7088 PROTEIN"/>
    <property type="match status" value="1"/>
</dbReference>
<dbReference type="EMBL" id="JAFBIL020000002">
    <property type="protein sequence ID" value="MBZ2207074.1"/>
    <property type="molecule type" value="Genomic_DNA"/>
</dbReference>
<evidence type="ECO:0000313" key="2">
    <source>
        <dbReference type="EMBL" id="MBZ2207074.1"/>
    </source>
</evidence>
<dbReference type="PANTHER" id="PTHR36302:SF1">
    <property type="entry name" value="COPPER CHAPERONE PCU(A)C"/>
    <property type="match status" value="1"/>
</dbReference>
<dbReference type="InterPro" id="IPR036182">
    <property type="entry name" value="PCuAC_sf"/>
</dbReference>
<reference evidence="2 3" key="1">
    <citation type="submission" date="2021-01" db="EMBL/GenBank/DDBJ databases">
        <authorList>
            <person name="Ruan W."/>
            <person name="Khan S.A."/>
            <person name="Jeon C.O."/>
        </authorList>
    </citation>
    <scope>NUCLEOTIDE SEQUENCE [LARGE SCALE GENOMIC DNA]</scope>
    <source>
        <strain evidence="2 3">R798</strain>
    </source>
</reference>
<evidence type="ECO:0000313" key="3">
    <source>
        <dbReference type="Proteomes" id="UP000809349"/>
    </source>
</evidence>
<dbReference type="RefSeq" id="WP_223467557.1">
    <property type="nucleotide sequence ID" value="NZ_JAFBIL020000002.1"/>
</dbReference>
<dbReference type="InterPro" id="IPR058248">
    <property type="entry name" value="Lxx211020-like"/>
</dbReference>
<keyword evidence="3" id="KW-1185">Reference proteome</keyword>
<accession>A0ABS7SLR8</accession>